<dbReference type="InterPro" id="IPR010982">
    <property type="entry name" value="Lambda_DNA-bd_dom_sf"/>
</dbReference>
<evidence type="ECO:0000313" key="3">
    <source>
        <dbReference type="Proteomes" id="UP000249828"/>
    </source>
</evidence>
<keyword evidence="3" id="KW-1185">Reference proteome</keyword>
<dbReference type="AlphaFoldDB" id="A0A2W3ZD14"/>
<reference evidence="2 3" key="1">
    <citation type="submission" date="2017-11" db="EMBL/GenBank/DDBJ databases">
        <title>Draft genome sequence of Enterococcus plantarum TRW2 strain isolated from lettuce.</title>
        <authorList>
            <person name="Kim E.B."/>
            <person name="Marco M.L."/>
            <person name="Williams T.R."/>
            <person name="You I.H."/>
        </authorList>
    </citation>
    <scope>NUCLEOTIDE SEQUENCE [LARGE SCALE GENOMIC DNA]</scope>
    <source>
        <strain evidence="2 3">TRW2</strain>
    </source>
</reference>
<dbReference type="PROSITE" id="PS50943">
    <property type="entry name" value="HTH_CROC1"/>
    <property type="match status" value="1"/>
</dbReference>
<dbReference type="SMART" id="SM00530">
    <property type="entry name" value="HTH_XRE"/>
    <property type="match status" value="1"/>
</dbReference>
<name>A0A2W3ZD14_9ENTE</name>
<evidence type="ECO:0000313" key="2">
    <source>
        <dbReference type="EMBL" id="PZL77476.1"/>
    </source>
</evidence>
<dbReference type="SUPFAM" id="SSF47413">
    <property type="entry name" value="lambda repressor-like DNA-binding domains"/>
    <property type="match status" value="1"/>
</dbReference>
<feature type="domain" description="HTH cro/C1-type" evidence="1">
    <location>
        <begin position="23"/>
        <end position="77"/>
    </location>
</feature>
<dbReference type="Gene3D" id="1.10.260.40">
    <property type="entry name" value="lambda repressor-like DNA-binding domains"/>
    <property type="match status" value="1"/>
</dbReference>
<dbReference type="CDD" id="cd00093">
    <property type="entry name" value="HTH_XRE"/>
    <property type="match status" value="1"/>
</dbReference>
<organism evidence="2 3">
    <name type="scientific">Enterococcus plantarum</name>
    <dbReference type="NCBI Taxonomy" id="1077675"/>
    <lineage>
        <taxon>Bacteria</taxon>
        <taxon>Bacillati</taxon>
        <taxon>Bacillota</taxon>
        <taxon>Bacilli</taxon>
        <taxon>Lactobacillales</taxon>
        <taxon>Enterococcaceae</taxon>
        <taxon>Enterococcus</taxon>
    </lineage>
</organism>
<evidence type="ECO:0000259" key="1">
    <source>
        <dbReference type="PROSITE" id="PS50943"/>
    </source>
</evidence>
<dbReference type="Pfam" id="PF13443">
    <property type="entry name" value="HTH_26"/>
    <property type="match status" value="1"/>
</dbReference>
<sequence length="87" mass="10454">MKRELVPKPKREKEAPYLFKNRVREIRESKGMLRTELSRKVNVSYQTMYRLEREEFFPSLLLAHDVAYALDRSIAQVFIFEKKEGMS</sequence>
<dbReference type="EMBL" id="PIEU01000003">
    <property type="protein sequence ID" value="PZL77476.1"/>
    <property type="molecule type" value="Genomic_DNA"/>
</dbReference>
<comment type="caution">
    <text evidence="2">The sequence shown here is derived from an EMBL/GenBank/DDBJ whole genome shotgun (WGS) entry which is preliminary data.</text>
</comment>
<protein>
    <submittedName>
        <fullName evidence="2">Transcriptional regulator</fullName>
    </submittedName>
</protein>
<proteinExistence type="predicted"/>
<dbReference type="Proteomes" id="UP000249828">
    <property type="component" value="Unassembled WGS sequence"/>
</dbReference>
<gene>
    <name evidence="2" type="ORF">CI088_01355</name>
</gene>
<accession>A0A2W3ZD14</accession>
<dbReference type="GO" id="GO:0003677">
    <property type="term" value="F:DNA binding"/>
    <property type="evidence" value="ECO:0007669"/>
    <property type="project" value="InterPro"/>
</dbReference>
<dbReference type="InterPro" id="IPR001387">
    <property type="entry name" value="Cro/C1-type_HTH"/>
</dbReference>
<dbReference type="RefSeq" id="WP_111246925.1">
    <property type="nucleotide sequence ID" value="NZ_PIEU01000003.1"/>
</dbReference>